<evidence type="ECO:0000313" key="3">
    <source>
        <dbReference type="Proteomes" id="UP000190037"/>
    </source>
</evidence>
<dbReference type="Proteomes" id="UP000190037">
    <property type="component" value="Unassembled WGS sequence"/>
</dbReference>
<evidence type="ECO:0000256" key="1">
    <source>
        <dbReference type="SAM" id="MobiDB-lite"/>
    </source>
</evidence>
<dbReference type="AlphaFoldDB" id="A0A1T3NJW5"/>
<evidence type="ECO:0000313" key="2">
    <source>
        <dbReference type="EMBL" id="OPC77028.1"/>
    </source>
</evidence>
<feature type="region of interest" description="Disordered" evidence="1">
    <location>
        <begin position="1"/>
        <end position="186"/>
    </location>
</feature>
<proteinExistence type="predicted"/>
<organism evidence="2 3">
    <name type="scientific">Embleya scabrispora</name>
    <dbReference type="NCBI Taxonomy" id="159449"/>
    <lineage>
        <taxon>Bacteria</taxon>
        <taxon>Bacillati</taxon>
        <taxon>Actinomycetota</taxon>
        <taxon>Actinomycetes</taxon>
        <taxon>Kitasatosporales</taxon>
        <taxon>Streptomycetaceae</taxon>
        <taxon>Embleya</taxon>
    </lineage>
</organism>
<gene>
    <name evidence="2" type="ORF">B4N89_41370</name>
</gene>
<comment type="caution">
    <text evidence="2">The sequence shown here is derived from an EMBL/GenBank/DDBJ whole genome shotgun (WGS) entry which is preliminary data.</text>
</comment>
<dbReference type="EMBL" id="MWQN01000004">
    <property type="protein sequence ID" value="OPC77028.1"/>
    <property type="molecule type" value="Genomic_DNA"/>
</dbReference>
<reference evidence="2 3" key="1">
    <citation type="submission" date="2017-03" db="EMBL/GenBank/DDBJ databases">
        <title>Draft genome sequence of Streptomyces scabrisporus NF3, endophyte isolated from Amphipterygium adstringens.</title>
        <authorList>
            <person name="Vazquez M."/>
            <person name="Ceapa C.D."/>
            <person name="Rodriguez Luna D."/>
            <person name="Sanchez Esquivel S."/>
        </authorList>
    </citation>
    <scope>NUCLEOTIDE SEQUENCE [LARGE SCALE GENOMIC DNA]</scope>
    <source>
        <strain evidence="2 3">NF3</strain>
    </source>
</reference>
<dbReference type="STRING" id="159449.B4N89_41370"/>
<accession>A0A1T3NJW5</accession>
<feature type="compositionally biased region" description="Basic residues" evidence="1">
    <location>
        <begin position="84"/>
        <end position="94"/>
    </location>
</feature>
<feature type="compositionally biased region" description="Basic and acidic residues" evidence="1">
    <location>
        <begin position="20"/>
        <end position="30"/>
    </location>
</feature>
<sequence length="186" mass="20125">MPGRAAQGLQRSRRRPQTARPDRVDRRLDQDPCITATARAHKGKDPHKVSTPTDPRPGRPRPAGPLTPRPGHGGSRSPQTARRVFVRRRVHHAPIHPSPPLHASAAIGSANRAPRRSGLAGDIPPLPPCPGPPGPRPGEHHTRVAGRPAHRRTRSPDTPPATRKPVPARRRADAGDGGLPRVRPRM</sequence>
<name>A0A1T3NJW5_9ACTN</name>
<keyword evidence="3" id="KW-1185">Reference proteome</keyword>
<protein>
    <submittedName>
        <fullName evidence="2">Uncharacterized protein</fullName>
    </submittedName>
</protein>
<feature type="compositionally biased region" description="Pro residues" evidence="1">
    <location>
        <begin position="124"/>
        <end position="136"/>
    </location>
</feature>